<evidence type="ECO:0000259" key="7">
    <source>
        <dbReference type="Pfam" id="PF00361"/>
    </source>
</evidence>
<dbReference type="GO" id="GO:0012505">
    <property type="term" value="C:endomembrane system"/>
    <property type="evidence" value="ECO:0007669"/>
    <property type="project" value="UniProtKB-SubCell"/>
</dbReference>
<evidence type="ECO:0000256" key="2">
    <source>
        <dbReference type="ARBA" id="ARBA00022692"/>
    </source>
</evidence>
<evidence type="ECO:0000313" key="8">
    <source>
        <dbReference type="EMBL" id="SEM58451.1"/>
    </source>
</evidence>
<comment type="catalytic activity">
    <reaction evidence="5">
        <text>a quinone + NADH + 5 H(+)(in) = a quinol + NAD(+) + 4 H(+)(out)</text>
        <dbReference type="Rhea" id="RHEA:57888"/>
        <dbReference type="ChEBI" id="CHEBI:15378"/>
        <dbReference type="ChEBI" id="CHEBI:24646"/>
        <dbReference type="ChEBI" id="CHEBI:57540"/>
        <dbReference type="ChEBI" id="CHEBI:57945"/>
        <dbReference type="ChEBI" id="CHEBI:132124"/>
    </reaction>
</comment>
<dbReference type="Pfam" id="PF00361">
    <property type="entry name" value="Proton_antipo_M"/>
    <property type="match status" value="1"/>
</dbReference>
<comment type="function">
    <text evidence="5">NDH-1 shuttles electrons from NADH, via FMN and iron-sulfur (Fe-S) centers, to quinones in the respiratory chain. The immediate electron acceptor for the enzyme in this species is believed to be ubiquinone. Couples the redox reaction to proton translocation (for every two electrons transferred, four hydrogen ions are translocated across the cytoplasmic membrane), and thus conserves the redox energy in a proton gradient.</text>
</comment>
<dbReference type="GO" id="GO:0050136">
    <property type="term" value="F:NADH dehydrogenase (quinone) (non-electrogenic) activity"/>
    <property type="evidence" value="ECO:0007669"/>
    <property type="project" value="UniProtKB-UniRule"/>
</dbReference>
<dbReference type="AlphaFoldDB" id="A0A1H7ZJN2"/>
<evidence type="ECO:0000256" key="4">
    <source>
        <dbReference type="ARBA" id="ARBA00023136"/>
    </source>
</evidence>
<feature type="transmembrane region" description="Helical" evidence="5">
    <location>
        <begin position="456"/>
        <end position="477"/>
    </location>
</feature>
<dbReference type="HAMAP" id="MF_00445">
    <property type="entry name" value="NDH1_NuoN_1"/>
    <property type="match status" value="1"/>
</dbReference>
<evidence type="ECO:0000256" key="6">
    <source>
        <dbReference type="RuleBase" id="RU000320"/>
    </source>
</evidence>
<dbReference type="Proteomes" id="UP000198744">
    <property type="component" value="Unassembled WGS sequence"/>
</dbReference>
<feature type="transmembrane region" description="Helical" evidence="5">
    <location>
        <begin position="40"/>
        <end position="59"/>
    </location>
</feature>
<dbReference type="OrthoDB" id="9805769at2"/>
<name>A0A1H7ZJN2_9BACT</name>
<dbReference type="GO" id="GO:0005886">
    <property type="term" value="C:plasma membrane"/>
    <property type="evidence" value="ECO:0007669"/>
    <property type="project" value="UniProtKB-SubCell"/>
</dbReference>
<keyword evidence="5" id="KW-0520">NAD</keyword>
<evidence type="ECO:0000256" key="3">
    <source>
        <dbReference type="ARBA" id="ARBA00022989"/>
    </source>
</evidence>
<dbReference type="GO" id="GO:0008137">
    <property type="term" value="F:NADH dehydrogenase (ubiquinone) activity"/>
    <property type="evidence" value="ECO:0007669"/>
    <property type="project" value="InterPro"/>
</dbReference>
<dbReference type="GO" id="GO:0048038">
    <property type="term" value="F:quinone binding"/>
    <property type="evidence" value="ECO:0007669"/>
    <property type="project" value="UniProtKB-KW"/>
</dbReference>
<organism evidence="8 9">
    <name type="scientific">Syntrophus gentianae</name>
    <dbReference type="NCBI Taxonomy" id="43775"/>
    <lineage>
        <taxon>Bacteria</taxon>
        <taxon>Pseudomonadati</taxon>
        <taxon>Thermodesulfobacteriota</taxon>
        <taxon>Syntrophia</taxon>
        <taxon>Syntrophales</taxon>
        <taxon>Syntrophaceae</taxon>
        <taxon>Syntrophus</taxon>
    </lineage>
</organism>
<feature type="transmembrane region" description="Helical" evidence="5">
    <location>
        <begin position="12"/>
        <end position="33"/>
    </location>
</feature>
<dbReference type="InterPro" id="IPR010096">
    <property type="entry name" value="NADH-Q_OxRdtase_suN/2"/>
</dbReference>
<dbReference type="STRING" id="43775.SAMN04489760_12425"/>
<dbReference type="NCBIfam" id="TIGR01770">
    <property type="entry name" value="NDH_I_N"/>
    <property type="match status" value="1"/>
</dbReference>
<dbReference type="EC" id="7.1.1.-" evidence="5"/>
<dbReference type="RefSeq" id="WP_093884251.1">
    <property type="nucleotide sequence ID" value="NZ_FOBS01000024.1"/>
</dbReference>
<keyword evidence="5" id="KW-1278">Translocase</keyword>
<feature type="transmembrane region" description="Helical" evidence="5">
    <location>
        <begin position="112"/>
        <end position="131"/>
    </location>
</feature>
<feature type="transmembrane region" description="Helical" evidence="5">
    <location>
        <begin position="137"/>
        <end position="156"/>
    </location>
</feature>
<accession>A0A1H7ZJN2</accession>
<dbReference type="InterPro" id="IPR001750">
    <property type="entry name" value="ND/Mrp_TM"/>
</dbReference>
<feature type="transmembrane region" description="Helical" evidence="5">
    <location>
        <begin position="168"/>
        <end position="192"/>
    </location>
</feature>
<keyword evidence="2 5" id="KW-0812">Transmembrane</keyword>
<keyword evidence="4 5" id="KW-0472">Membrane</keyword>
<feature type="domain" description="NADH:quinone oxidoreductase/Mrp antiporter transmembrane" evidence="7">
    <location>
        <begin position="132"/>
        <end position="430"/>
    </location>
</feature>
<feature type="transmembrane region" description="Helical" evidence="5">
    <location>
        <begin position="379"/>
        <end position="396"/>
    </location>
</feature>
<keyword evidence="5" id="KW-0830">Ubiquinone</keyword>
<evidence type="ECO:0000256" key="1">
    <source>
        <dbReference type="ARBA" id="ARBA00004127"/>
    </source>
</evidence>
<keyword evidence="3 5" id="KW-1133">Transmembrane helix</keyword>
<dbReference type="PANTHER" id="PTHR22773">
    <property type="entry name" value="NADH DEHYDROGENASE"/>
    <property type="match status" value="1"/>
</dbReference>
<evidence type="ECO:0000256" key="5">
    <source>
        <dbReference type="HAMAP-Rule" id="MF_00445"/>
    </source>
</evidence>
<comment type="subcellular location">
    <subcellularLocation>
        <location evidence="5">Cell membrane</location>
        <topology evidence="5">Multi-pass membrane protein</topology>
    </subcellularLocation>
    <subcellularLocation>
        <location evidence="1">Endomembrane system</location>
        <topology evidence="1">Multi-pass membrane protein</topology>
    </subcellularLocation>
    <subcellularLocation>
        <location evidence="6">Membrane</location>
        <topology evidence="6">Multi-pass membrane protein</topology>
    </subcellularLocation>
</comment>
<feature type="transmembrane region" description="Helical" evidence="5">
    <location>
        <begin position="338"/>
        <end position="359"/>
    </location>
</feature>
<dbReference type="EMBL" id="FOBS01000024">
    <property type="protein sequence ID" value="SEM58451.1"/>
    <property type="molecule type" value="Genomic_DNA"/>
</dbReference>
<gene>
    <name evidence="5" type="primary">nuoN</name>
    <name evidence="8" type="ORF">SAMN04489760_12425</name>
</gene>
<keyword evidence="5" id="KW-0874">Quinone</keyword>
<keyword evidence="9" id="KW-1185">Reference proteome</keyword>
<feature type="transmembrane region" description="Helical" evidence="5">
    <location>
        <begin position="416"/>
        <end position="436"/>
    </location>
</feature>
<comment type="similarity">
    <text evidence="5">Belongs to the complex I subunit 2 family.</text>
</comment>
<sequence>MDINLPVINWVSIAPELVLFLTGLAVLLLGAFFPGLPGGAVAGISLAGVFLGLVTSVALWGRSELAFSNMLALDNYGLFFNMIFLIGTGLTILASISYLAKYKENSENIENGEYYAQLLFACVGMMFMAAGTDLMTLFLGLETLSIATYVLAGFIKKDLKGNEAAIKYMLLGAFSTGFLLYGIALIFGSTGSTNLAAIHQYLSGAAGAPPPMLLFGMALLIAGFGFKIAAVPFHMWTPDVYEGAPTIVTAFMSVGVKAAAFAAFLRVFLSALPSLQAEWTPILSMLAIATMTLGNLAALAQENIKRMLAYSSIAHAGYLIVGMVAARNVASDMGSSSILYYLLAYTFMNLGAFLVVLLYGRRAEDNLNIRDYAGMGYRYPILGATMVIFMLSLAGIPPTAGFMGKFYLFSSAVKGGFLGLAIIGLLNSVVSVYYYLRVTVMIYMKEPSTAMPRIEFVGTSLLATTLAATATLILGIFPERFISLARQSVSLLLG</sequence>
<protein>
    <recommendedName>
        <fullName evidence="5">NADH-quinone oxidoreductase subunit N</fullName>
        <ecNumber evidence="5">7.1.1.-</ecNumber>
    </recommendedName>
    <alternativeName>
        <fullName evidence="5">NADH dehydrogenase I subunit N</fullName>
    </alternativeName>
    <alternativeName>
        <fullName evidence="5">NDH-1 subunit N</fullName>
    </alternativeName>
</protein>
<feature type="transmembrane region" description="Helical" evidence="5">
    <location>
        <begin position="307"/>
        <end position="326"/>
    </location>
</feature>
<feature type="transmembrane region" description="Helical" evidence="5">
    <location>
        <begin position="212"/>
        <end position="235"/>
    </location>
</feature>
<dbReference type="GO" id="GO:0042773">
    <property type="term" value="P:ATP synthesis coupled electron transport"/>
    <property type="evidence" value="ECO:0007669"/>
    <property type="project" value="InterPro"/>
</dbReference>
<proteinExistence type="inferred from homology"/>
<reference evidence="8 9" key="1">
    <citation type="submission" date="2016-10" db="EMBL/GenBank/DDBJ databases">
        <authorList>
            <person name="de Groot N.N."/>
        </authorList>
    </citation>
    <scope>NUCLEOTIDE SEQUENCE [LARGE SCALE GENOMIC DNA]</scope>
    <source>
        <strain evidence="8 9">DSM 8423</strain>
    </source>
</reference>
<feature type="transmembrane region" description="Helical" evidence="5">
    <location>
        <begin position="247"/>
        <end position="269"/>
    </location>
</feature>
<keyword evidence="5" id="KW-1003">Cell membrane</keyword>
<keyword evidence="5" id="KW-0813">Transport</keyword>
<evidence type="ECO:0000313" key="9">
    <source>
        <dbReference type="Proteomes" id="UP000198744"/>
    </source>
</evidence>
<feature type="transmembrane region" description="Helical" evidence="5">
    <location>
        <begin position="281"/>
        <end position="300"/>
    </location>
</feature>
<feature type="transmembrane region" description="Helical" evidence="5">
    <location>
        <begin position="79"/>
        <end position="100"/>
    </location>
</feature>
<comment type="subunit">
    <text evidence="5">NDH-1 is composed of 14 different subunits. Subunits NuoA, H, J, K, L, M, N constitute the membrane sector of the complex.</text>
</comment>